<sequence length="163" mass="18409">MRFFIFSIAFIFIHGCKEPSTPTPDSSISQSKIISFIEKNLVDLDIANIKLVVVIPNAGCNGCVGSTQSFVIDKMVEGDLKDIVVIWTDINDFKRLKLLLGSHHKILNHANVIVDKQNEFKNMGFVSFYPEVVLFTHGEIKSRTFLKPENSEVYSLMSKHLGY</sequence>
<accession>A0ABV9HWL4</accession>
<name>A0ABV9HWL4_9FLAO</name>
<organism evidence="1 2">
    <name type="scientific">Dokdonia ponticola</name>
    <dbReference type="NCBI Taxonomy" id="2041041"/>
    <lineage>
        <taxon>Bacteria</taxon>
        <taxon>Pseudomonadati</taxon>
        <taxon>Bacteroidota</taxon>
        <taxon>Flavobacteriia</taxon>
        <taxon>Flavobacteriales</taxon>
        <taxon>Flavobacteriaceae</taxon>
        <taxon>Dokdonia</taxon>
    </lineage>
</organism>
<protein>
    <recommendedName>
        <fullName evidence="3">Redoxin domain-containing protein</fullName>
    </recommendedName>
</protein>
<dbReference type="Proteomes" id="UP001596043">
    <property type="component" value="Unassembled WGS sequence"/>
</dbReference>
<dbReference type="EMBL" id="JBHSFV010000006">
    <property type="protein sequence ID" value="MFC4634544.1"/>
    <property type="molecule type" value="Genomic_DNA"/>
</dbReference>
<comment type="caution">
    <text evidence="1">The sequence shown here is derived from an EMBL/GenBank/DDBJ whole genome shotgun (WGS) entry which is preliminary data.</text>
</comment>
<reference evidence="2" key="1">
    <citation type="journal article" date="2019" name="Int. J. Syst. Evol. Microbiol.">
        <title>The Global Catalogue of Microorganisms (GCM) 10K type strain sequencing project: providing services to taxonomists for standard genome sequencing and annotation.</title>
        <authorList>
            <consortium name="The Broad Institute Genomics Platform"/>
            <consortium name="The Broad Institute Genome Sequencing Center for Infectious Disease"/>
            <person name="Wu L."/>
            <person name="Ma J."/>
        </authorList>
    </citation>
    <scope>NUCLEOTIDE SEQUENCE [LARGE SCALE GENOMIC DNA]</scope>
    <source>
        <strain evidence="2">YJ-61-S</strain>
    </source>
</reference>
<evidence type="ECO:0000313" key="1">
    <source>
        <dbReference type="EMBL" id="MFC4634544.1"/>
    </source>
</evidence>
<evidence type="ECO:0000313" key="2">
    <source>
        <dbReference type="Proteomes" id="UP001596043"/>
    </source>
</evidence>
<proteinExistence type="predicted"/>
<keyword evidence="2" id="KW-1185">Reference proteome</keyword>
<dbReference type="RefSeq" id="WP_379978901.1">
    <property type="nucleotide sequence ID" value="NZ_JBHSFV010000006.1"/>
</dbReference>
<evidence type="ECO:0008006" key="3">
    <source>
        <dbReference type="Google" id="ProtNLM"/>
    </source>
</evidence>
<gene>
    <name evidence="1" type="ORF">ACFO3O_11535</name>
</gene>